<accession>A0A0A9F3B6</accession>
<sequence>MRERGWRRSASEESLRSAVAMAMVGGGGRVLHSRGWSRDSRVWEVVDSLVFLWGLF</sequence>
<proteinExistence type="predicted"/>
<reference evidence="1" key="2">
    <citation type="journal article" date="2015" name="Data Brief">
        <title>Shoot transcriptome of the giant reed, Arundo donax.</title>
        <authorList>
            <person name="Barrero R.A."/>
            <person name="Guerrero F.D."/>
            <person name="Moolhuijzen P."/>
            <person name="Goolsby J.A."/>
            <person name="Tidwell J."/>
            <person name="Bellgard S.E."/>
            <person name="Bellgard M.I."/>
        </authorList>
    </citation>
    <scope>NUCLEOTIDE SEQUENCE</scope>
    <source>
        <tissue evidence="1">Shoot tissue taken approximately 20 cm above the soil surface</tissue>
    </source>
</reference>
<dbReference type="EMBL" id="GBRH01191054">
    <property type="protein sequence ID" value="JAE06842.1"/>
    <property type="molecule type" value="Transcribed_RNA"/>
</dbReference>
<organism evidence="1">
    <name type="scientific">Arundo donax</name>
    <name type="common">Giant reed</name>
    <name type="synonym">Donax arundinaceus</name>
    <dbReference type="NCBI Taxonomy" id="35708"/>
    <lineage>
        <taxon>Eukaryota</taxon>
        <taxon>Viridiplantae</taxon>
        <taxon>Streptophyta</taxon>
        <taxon>Embryophyta</taxon>
        <taxon>Tracheophyta</taxon>
        <taxon>Spermatophyta</taxon>
        <taxon>Magnoliopsida</taxon>
        <taxon>Liliopsida</taxon>
        <taxon>Poales</taxon>
        <taxon>Poaceae</taxon>
        <taxon>PACMAD clade</taxon>
        <taxon>Arundinoideae</taxon>
        <taxon>Arundineae</taxon>
        <taxon>Arundo</taxon>
    </lineage>
</organism>
<reference evidence="1" key="1">
    <citation type="submission" date="2014-09" db="EMBL/GenBank/DDBJ databases">
        <authorList>
            <person name="Magalhaes I.L.F."/>
            <person name="Oliveira U."/>
            <person name="Santos F.R."/>
            <person name="Vidigal T.H.D.A."/>
            <person name="Brescovit A.D."/>
            <person name="Santos A.J."/>
        </authorList>
    </citation>
    <scope>NUCLEOTIDE SEQUENCE</scope>
    <source>
        <tissue evidence="1">Shoot tissue taken approximately 20 cm above the soil surface</tissue>
    </source>
</reference>
<name>A0A0A9F3B6_ARUDO</name>
<evidence type="ECO:0000313" key="1">
    <source>
        <dbReference type="EMBL" id="JAE06842.1"/>
    </source>
</evidence>
<dbReference type="AlphaFoldDB" id="A0A0A9F3B6"/>
<protein>
    <submittedName>
        <fullName evidence="1">Uncharacterized protein</fullName>
    </submittedName>
</protein>